<dbReference type="EMBL" id="BAAAPM010000003">
    <property type="protein sequence ID" value="GAA1716793.1"/>
    <property type="molecule type" value="Genomic_DNA"/>
</dbReference>
<dbReference type="Pfam" id="PF12833">
    <property type="entry name" value="HTH_18"/>
    <property type="match status" value="1"/>
</dbReference>
<dbReference type="Proteomes" id="UP001501138">
    <property type="component" value="Unassembled WGS sequence"/>
</dbReference>
<evidence type="ECO:0000256" key="2">
    <source>
        <dbReference type="ARBA" id="ARBA00023125"/>
    </source>
</evidence>
<keyword evidence="7" id="KW-1185">Reference proteome</keyword>
<feature type="domain" description="HTH araC/xylS-type" evidence="5">
    <location>
        <begin position="196"/>
        <end position="298"/>
    </location>
</feature>
<evidence type="ECO:0000313" key="6">
    <source>
        <dbReference type="EMBL" id="GAA1716793.1"/>
    </source>
</evidence>
<evidence type="ECO:0000256" key="3">
    <source>
        <dbReference type="ARBA" id="ARBA00023163"/>
    </source>
</evidence>
<dbReference type="PANTHER" id="PTHR46796">
    <property type="entry name" value="HTH-TYPE TRANSCRIPTIONAL ACTIVATOR RHAS-RELATED"/>
    <property type="match status" value="1"/>
</dbReference>
<proteinExistence type="predicted"/>
<evidence type="ECO:0000256" key="1">
    <source>
        <dbReference type="ARBA" id="ARBA00023015"/>
    </source>
</evidence>
<accession>A0ABN2J2P8</accession>
<reference evidence="6 7" key="1">
    <citation type="journal article" date="2019" name="Int. J. Syst. Evol. Microbiol.">
        <title>The Global Catalogue of Microorganisms (GCM) 10K type strain sequencing project: providing services to taxonomists for standard genome sequencing and annotation.</title>
        <authorList>
            <consortium name="The Broad Institute Genomics Platform"/>
            <consortium name="The Broad Institute Genome Sequencing Center for Infectious Disease"/>
            <person name="Wu L."/>
            <person name="Ma J."/>
        </authorList>
    </citation>
    <scope>NUCLEOTIDE SEQUENCE [LARGE SCALE GENOMIC DNA]</scope>
    <source>
        <strain evidence="6 7">JCM 15589</strain>
    </source>
</reference>
<organism evidence="6 7">
    <name type="scientific">Isoptericola hypogeus</name>
    <dbReference type="NCBI Taxonomy" id="300179"/>
    <lineage>
        <taxon>Bacteria</taxon>
        <taxon>Bacillati</taxon>
        <taxon>Actinomycetota</taxon>
        <taxon>Actinomycetes</taxon>
        <taxon>Micrococcales</taxon>
        <taxon>Promicromonosporaceae</taxon>
        <taxon>Isoptericola</taxon>
    </lineage>
</organism>
<dbReference type="PROSITE" id="PS00041">
    <property type="entry name" value="HTH_ARAC_FAMILY_1"/>
    <property type="match status" value="1"/>
</dbReference>
<sequence>MKIPDSRRGAAAGHPRQTVGMERTPRRGVEEIRAGERSGVLHPENLRTFHARWITPRGPAGRVVETYWHVRWALPDGERIEQTIVDRPAVTLSIESGDVVAPFVVTGPRRRAWVRTISGSGDVFAARLRPSGLDVLGGVALPTLVDAVVPADDALCPGIHGLLRAVGRARDPQARADVFDELAARCLEERPPGPAQRLADAVVAELVAAVRDRTGAPFADGFGVSERTVQRALRSTLGMGPKAIASRIRLQEVARLLAGPGVDDLARIAAELGYADQAHLVTDFRRTTGITPGAYRRSLDGRRS</sequence>
<comment type="caution">
    <text evidence="6">The sequence shown here is derived from an EMBL/GenBank/DDBJ whole genome shotgun (WGS) entry which is preliminary data.</text>
</comment>
<evidence type="ECO:0000256" key="4">
    <source>
        <dbReference type="SAM" id="MobiDB-lite"/>
    </source>
</evidence>
<dbReference type="PROSITE" id="PS01124">
    <property type="entry name" value="HTH_ARAC_FAMILY_2"/>
    <property type="match status" value="1"/>
</dbReference>
<dbReference type="InterPro" id="IPR046532">
    <property type="entry name" value="DUF6597"/>
</dbReference>
<evidence type="ECO:0000259" key="5">
    <source>
        <dbReference type="PROSITE" id="PS01124"/>
    </source>
</evidence>
<dbReference type="Gene3D" id="1.10.10.60">
    <property type="entry name" value="Homeodomain-like"/>
    <property type="match status" value="1"/>
</dbReference>
<dbReference type="Pfam" id="PF20240">
    <property type="entry name" value="DUF6597"/>
    <property type="match status" value="1"/>
</dbReference>
<keyword evidence="3" id="KW-0804">Transcription</keyword>
<feature type="region of interest" description="Disordered" evidence="4">
    <location>
        <begin position="1"/>
        <end position="23"/>
    </location>
</feature>
<dbReference type="InterPro" id="IPR009057">
    <property type="entry name" value="Homeodomain-like_sf"/>
</dbReference>
<gene>
    <name evidence="6" type="ORF">GCM10009809_11060</name>
</gene>
<dbReference type="SUPFAM" id="SSF46689">
    <property type="entry name" value="Homeodomain-like"/>
    <property type="match status" value="1"/>
</dbReference>
<dbReference type="InterPro" id="IPR018062">
    <property type="entry name" value="HTH_AraC-typ_CS"/>
</dbReference>
<keyword evidence="1" id="KW-0805">Transcription regulation</keyword>
<dbReference type="SMART" id="SM00342">
    <property type="entry name" value="HTH_ARAC"/>
    <property type="match status" value="1"/>
</dbReference>
<evidence type="ECO:0000313" key="7">
    <source>
        <dbReference type="Proteomes" id="UP001501138"/>
    </source>
</evidence>
<protein>
    <submittedName>
        <fullName evidence="6">Helix-turn-helix domain-containing protein</fullName>
    </submittedName>
</protein>
<keyword evidence="2" id="KW-0238">DNA-binding</keyword>
<name>A0ABN2J2P8_9MICO</name>
<dbReference type="InterPro" id="IPR050204">
    <property type="entry name" value="AraC_XylS_family_regulators"/>
</dbReference>
<dbReference type="InterPro" id="IPR018060">
    <property type="entry name" value="HTH_AraC"/>
</dbReference>